<dbReference type="PROSITE" id="PS50157">
    <property type="entry name" value="ZINC_FINGER_C2H2_2"/>
    <property type="match status" value="2"/>
</dbReference>
<evidence type="ECO:0000256" key="8">
    <source>
        <dbReference type="SAM" id="MobiDB-lite"/>
    </source>
</evidence>
<keyword evidence="2" id="KW-0677">Repeat</keyword>
<evidence type="ECO:0000313" key="11">
    <source>
        <dbReference type="Proteomes" id="UP000289340"/>
    </source>
</evidence>
<evidence type="ECO:0000313" key="10">
    <source>
        <dbReference type="EMBL" id="RZB43741.1"/>
    </source>
</evidence>
<feature type="region of interest" description="Disordered" evidence="8">
    <location>
        <begin position="1"/>
        <end position="45"/>
    </location>
</feature>
<feature type="domain" description="C2H2-type" evidence="9">
    <location>
        <begin position="95"/>
        <end position="122"/>
    </location>
</feature>
<dbReference type="SMART" id="SM00355">
    <property type="entry name" value="ZnF_C2H2"/>
    <property type="match status" value="2"/>
</dbReference>
<evidence type="ECO:0000256" key="3">
    <source>
        <dbReference type="ARBA" id="ARBA00022771"/>
    </source>
</evidence>
<evidence type="ECO:0000259" key="9">
    <source>
        <dbReference type="PROSITE" id="PS50157"/>
    </source>
</evidence>
<dbReference type="InterPro" id="IPR036236">
    <property type="entry name" value="Znf_C2H2_sf"/>
</dbReference>
<evidence type="ECO:0000256" key="1">
    <source>
        <dbReference type="ARBA" id="ARBA00022723"/>
    </source>
</evidence>
<evidence type="ECO:0000256" key="6">
    <source>
        <dbReference type="ARBA" id="ARBA00023163"/>
    </source>
</evidence>
<dbReference type="Pfam" id="PF13912">
    <property type="entry name" value="zf-C2H2_6"/>
    <property type="match status" value="2"/>
</dbReference>
<reference evidence="10 11" key="1">
    <citation type="submission" date="2018-09" db="EMBL/GenBank/DDBJ databases">
        <title>A high-quality reference genome of wild soybean provides a powerful tool to mine soybean genomes.</title>
        <authorList>
            <person name="Xie M."/>
            <person name="Chung C.Y.L."/>
            <person name="Li M.-W."/>
            <person name="Wong F.-L."/>
            <person name="Chan T.-F."/>
            <person name="Lam H.-M."/>
        </authorList>
    </citation>
    <scope>NUCLEOTIDE SEQUENCE [LARGE SCALE GENOMIC DNA]</scope>
    <source>
        <strain evidence="11">cv. W05</strain>
        <tissue evidence="10">Hypocotyl of etiolated seedlings</tissue>
    </source>
</reference>
<accession>A0A445F4G6</accession>
<dbReference type="EMBL" id="QZWG01000020">
    <property type="protein sequence ID" value="RZB43741.1"/>
    <property type="molecule type" value="Genomic_DNA"/>
</dbReference>
<dbReference type="InterPro" id="IPR013087">
    <property type="entry name" value="Znf_C2H2_type"/>
</dbReference>
<dbReference type="Gene3D" id="3.30.160.60">
    <property type="entry name" value="Classic Zinc Finger"/>
    <property type="match status" value="1"/>
</dbReference>
<feature type="domain" description="C2H2-type" evidence="9">
    <location>
        <begin position="149"/>
        <end position="171"/>
    </location>
</feature>
<evidence type="ECO:0000256" key="5">
    <source>
        <dbReference type="ARBA" id="ARBA00023015"/>
    </source>
</evidence>
<feature type="region of interest" description="Disordered" evidence="8">
    <location>
        <begin position="181"/>
        <end position="202"/>
    </location>
</feature>
<keyword evidence="6" id="KW-0804">Transcription</keyword>
<sequence length="260" mass="27974">MALEALNSPTAATTPFRGYQEEEEEEEADLHLREPWAKRKRSKRPRFETEEEYLALCLIMLAQSGTTRNIHNNNTQLPSSSLSDKEASPPVKLTHRCTVCNKAFGSYQALGGHKASHRKASSESNPTASVSALANDSVSASTVGGGRMHECSICHKSFPTGQALGGHKRCHYDGGNNHNNSNANGNNSSGATTSDGGAASSSHTLRGFDLNLPAPLTEFWSPMGFDFGKKKVGGEQEVESPLPVTAKRPRLFTGEDDETA</sequence>
<dbReference type="GO" id="GO:0005634">
    <property type="term" value="C:nucleus"/>
    <property type="evidence" value="ECO:0007669"/>
    <property type="project" value="TreeGrafter"/>
</dbReference>
<dbReference type="GO" id="GO:0003700">
    <property type="term" value="F:DNA-binding transcription factor activity"/>
    <property type="evidence" value="ECO:0007669"/>
    <property type="project" value="InterPro"/>
</dbReference>
<dbReference type="InterPro" id="IPR044653">
    <property type="entry name" value="AZF1/2/3-like"/>
</dbReference>
<keyword evidence="5" id="KW-0805">Transcription regulation</keyword>
<keyword evidence="1" id="KW-0479">Metal-binding</keyword>
<dbReference type="SUPFAM" id="SSF57667">
    <property type="entry name" value="beta-beta-alpha zinc fingers"/>
    <property type="match status" value="1"/>
</dbReference>
<evidence type="ECO:0000256" key="7">
    <source>
        <dbReference type="PROSITE-ProRule" id="PRU00042"/>
    </source>
</evidence>
<dbReference type="Proteomes" id="UP000289340">
    <property type="component" value="Chromosome 20"/>
</dbReference>
<dbReference type="AlphaFoldDB" id="A0A445F4G6"/>
<dbReference type="PROSITE" id="PS00028">
    <property type="entry name" value="ZINC_FINGER_C2H2_1"/>
    <property type="match status" value="2"/>
</dbReference>
<gene>
    <name evidence="10" type="ORF">D0Y65_053999</name>
</gene>
<keyword evidence="4" id="KW-0862">Zinc</keyword>
<dbReference type="Gramene" id="XM_028367080.1">
    <property type="protein sequence ID" value="XP_028222881.1"/>
    <property type="gene ID" value="LOC114403872"/>
</dbReference>
<keyword evidence="3 7" id="KW-0863">Zinc-finger</keyword>
<dbReference type="GO" id="GO:0000976">
    <property type="term" value="F:transcription cis-regulatory region binding"/>
    <property type="evidence" value="ECO:0007669"/>
    <property type="project" value="TreeGrafter"/>
</dbReference>
<dbReference type="GO" id="GO:0008270">
    <property type="term" value="F:zinc ion binding"/>
    <property type="evidence" value="ECO:0007669"/>
    <property type="project" value="UniProtKB-KW"/>
</dbReference>
<dbReference type="PANTHER" id="PTHR45988:SF90">
    <property type="entry name" value="ZINC FINGER PROTEIN ZAT10-LIKE"/>
    <property type="match status" value="1"/>
</dbReference>
<dbReference type="PANTHER" id="PTHR45988">
    <property type="entry name" value="C2H2 TYPE ZINC FINGER TRANSCRIPTION FACTOR FAMILY-RELATED"/>
    <property type="match status" value="1"/>
</dbReference>
<organism evidence="10 11">
    <name type="scientific">Glycine soja</name>
    <name type="common">Wild soybean</name>
    <dbReference type="NCBI Taxonomy" id="3848"/>
    <lineage>
        <taxon>Eukaryota</taxon>
        <taxon>Viridiplantae</taxon>
        <taxon>Streptophyta</taxon>
        <taxon>Embryophyta</taxon>
        <taxon>Tracheophyta</taxon>
        <taxon>Spermatophyta</taxon>
        <taxon>Magnoliopsida</taxon>
        <taxon>eudicotyledons</taxon>
        <taxon>Gunneridae</taxon>
        <taxon>Pentapetalae</taxon>
        <taxon>rosids</taxon>
        <taxon>fabids</taxon>
        <taxon>Fabales</taxon>
        <taxon>Fabaceae</taxon>
        <taxon>Papilionoideae</taxon>
        <taxon>50 kb inversion clade</taxon>
        <taxon>NPAAA clade</taxon>
        <taxon>indigoferoid/millettioid clade</taxon>
        <taxon>Phaseoleae</taxon>
        <taxon>Glycine</taxon>
        <taxon>Glycine subgen. Soja</taxon>
    </lineage>
</organism>
<feature type="region of interest" description="Disordered" evidence="8">
    <location>
        <begin position="230"/>
        <end position="260"/>
    </location>
</feature>
<keyword evidence="11" id="KW-1185">Reference proteome</keyword>
<evidence type="ECO:0000256" key="4">
    <source>
        <dbReference type="ARBA" id="ARBA00022833"/>
    </source>
</evidence>
<name>A0A445F4G6_GLYSO</name>
<comment type="caution">
    <text evidence="10">The sequence shown here is derived from an EMBL/GenBank/DDBJ whole genome shotgun (WGS) entry which is preliminary data.</text>
</comment>
<proteinExistence type="predicted"/>
<evidence type="ECO:0000256" key="2">
    <source>
        <dbReference type="ARBA" id="ARBA00022737"/>
    </source>
</evidence>
<protein>
    <submittedName>
        <fullName evidence="10">Zinc finger protein ZAT10</fullName>
    </submittedName>
</protein>